<proteinExistence type="predicted"/>
<protein>
    <submittedName>
        <fullName evidence="1">Uncharacterized protein</fullName>
    </submittedName>
</protein>
<dbReference type="AlphaFoldDB" id="A0A3D9BAX8"/>
<dbReference type="RefSeq" id="WP_116098324.1">
    <property type="nucleotide sequence ID" value="NZ_QNVU01000013.1"/>
</dbReference>
<dbReference type="EMBL" id="QNVU01000013">
    <property type="protein sequence ID" value="REC50750.1"/>
    <property type="molecule type" value="Genomic_DNA"/>
</dbReference>
<accession>A0A3D9BAX8</accession>
<keyword evidence="2" id="KW-1185">Reference proteome</keyword>
<gene>
    <name evidence="1" type="ORF">DRF68_08595</name>
</gene>
<organism evidence="1 2">
    <name type="scientific">Candidatus Chryseobacterium massiliense</name>
    <dbReference type="NCBI Taxonomy" id="204089"/>
    <lineage>
        <taxon>Bacteria</taxon>
        <taxon>Pseudomonadati</taxon>
        <taxon>Bacteroidota</taxon>
        <taxon>Flavobacteriia</taxon>
        <taxon>Flavobacteriales</taxon>
        <taxon>Weeksellaceae</taxon>
        <taxon>Chryseobacterium group</taxon>
        <taxon>Chryseobacterium</taxon>
    </lineage>
</organism>
<comment type="caution">
    <text evidence="1">The sequence shown here is derived from an EMBL/GenBank/DDBJ whole genome shotgun (WGS) entry which is preliminary data.</text>
</comment>
<evidence type="ECO:0000313" key="1">
    <source>
        <dbReference type="EMBL" id="REC50750.1"/>
    </source>
</evidence>
<name>A0A3D9BAX8_9FLAO</name>
<reference evidence="1 2" key="1">
    <citation type="journal article" date="2004" name="Emerg. Infect. Dis.">
        <title>Amoebae-resisting bacteria isolated from human nasal swabs by amoebal coculture.</title>
        <authorList>
            <person name="Greub G."/>
            <person name="La Scola B."/>
            <person name="Raoult D."/>
        </authorList>
    </citation>
    <scope>NUCLEOTIDE SEQUENCE [LARGE SCALE GENOMIC DNA]</scope>
    <source>
        <strain evidence="1 2">CCUG 51329</strain>
    </source>
</reference>
<dbReference type="Proteomes" id="UP000256924">
    <property type="component" value="Unassembled WGS sequence"/>
</dbReference>
<evidence type="ECO:0000313" key="2">
    <source>
        <dbReference type="Proteomes" id="UP000256924"/>
    </source>
</evidence>
<sequence length="350" mass="41108">MIKYIQLLLFFSITIVFSQKRQQPLELKVKGDYKQEATQTLFPELWSGFQRESITSYDAAETNVGVSYIQKTSKKNKTVLTIYIYPKKYIDNQLLRDEFYTYDYALNQNSNDHVEINPLFGTLSNENLKVGFVYALFNNAMGQQDFFNGVKYVNKNSLLSIYECGGWTFKTRVSSDDMTKDQLKDLKDKVENYFGILDLASIKTLPILKVPDIILSSSVKRDSMMTKAITEAAQAKIVWLSKNLEKKEILTGFHDMKIDSEIYSIEKMLEFYKTHENDWKMNPDTKKYFEEMTRIAENGRLKDHIYEKYHGVIDYPEGEARKADYIQFKIDKNISEDTNEIFYKIFYRLQ</sequence>